<evidence type="ECO:0000313" key="3">
    <source>
        <dbReference type="Proteomes" id="UP000602395"/>
    </source>
</evidence>
<proteinExistence type="predicted"/>
<dbReference type="Proteomes" id="UP000602395">
    <property type="component" value="Unassembled WGS sequence"/>
</dbReference>
<comment type="caution">
    <text evidence="2">The sequence shown here is derived from an EMBL/GenBank/DDBJ whole genome shotgun (WGS) entry which is preliminary data.</text>
</comment>
<dbReference type="PANTHER" id="PTHR31435">
    <property type="entry name" value="PROTEIN NATD1"/>
    <property type="match status" value="1"/>
</dbReference>
<sequence length="110" mass="12230">MANVGTLRITHSPAQERYEAILTPDPAADGSGDEEMVGYLDYVSEPYQVVLTHTVVREQFSGHGYAGQLVRYVLDDIRATGKQVMPVCSYVQRFISQHPEYADMAVPVPQ</sequence>
<dbReference type="Pfam" id="PF14542">
    <property type="entry name" value="Acetyltransf_CG"/>
    <property type="match status" value="1"/>
</dbReference>
<dbReference type="InterPro" id="IPR045057">
    <property type="entry name" value="Gcn5-rel_NAT"/>
</dbReference>
<dbReference type="RefSeq" id="WP_164310876.1">
    <property type="nucleotide sequence ID" value="NZ_BAABAD010000003.1"/>
</dbReference>
<evidence type="ECO:0000313" key="2">
    <source>
        <dbReference type="EMBL" id="MBD1319104.1"/>
    </source>
</evidence>
<dbReference type="SUPFAM" id="SSF55729">
    <property type="entry name" value="Acyl-CoA N-acyltransferases (Nat)"/>
    <property type="match status" value="1"/>
</dbReference>
<gene>
    <name evidence="2" type="ORF">IDF66_05870</name>
</gene>
<dbReference type="PANTHER" id="PTHR31435:SF10">
    <property type="entry name" value="BSR4717 PROTEIN"/>
    <property type="match status" value="1"/>
</dbReference>
<name>A0ABR7W8F9_9ACTN</name>
<feature type="domain" description="N-acetyltransferase" evidence="1">
    <location>
        <begin position="10"/>
        <end position="106"/>
    </location>
</feature>
<accession>A0ABR7W8F9</accession>
<dbReference type="InterPro" id="IPR016181">
    <property type="entry name" value="Acyl_CoA_acyltransferase"/>
</dbReference>
<protein>
    <submittedName>
        <fullName evidence="2">N-acetyltransferase</fullName>
    </submittedName>
</protein>
<dbReference type="Gene3D" id="3.40.630.30">
    <property type="match status" value="1"/>
</dbReference>
<dbReference type="EMBL" id="JACWMS010000001">
    <property type="protein sequence ID" value="MBD1319104.1"/>
    <property type="molecule type" value="Genomic_DNA"/>
</dbReference>
<evidence type="ECO:0000259" key="1">
    <source>
        <dbReference type="PROSITE" id="PS51729"/>
    </source>
</evidence>
<dbReference type="PROSITE" id="PS51729">
    <property type="entry name" value="GNAT_YJDJ"/>
    <property type="match status" value="1"/>
</dbReference>
<organism evidence="2 3">
    <name type="scientific">Gordonia hankookensis</name>
    <dbReference type="NCBI Taxonomy" id="589403"/>
    <lineage>
        <taxon>Bacteria</taxon>
        <taxon>Bacillati</taxon>
        <taxon>Actinomycetota</taxon>
        <taxon>Actinomycetes</taxon>
        <taxon>Mycobacteriales</taxon>
        <taxon>Gordoniaceae</taxon>
        <taxon>Gordonia</taxon>
    </lineage>
</organism>
<dbReference type="InterPro" id="IPR031165">
    <property type="entry name" value="GNAT_YJDJ"/>
</dbReference>
<keyword evidence="3" id="KW-1185">Reference proteome</keyword>
<reference evidence="2 3" key="1">
    <citation type="submission" date="2020-09" db="EMBL/GenBank/DDBJ databases">
        <title>Novel species in genus Gordonia.</title>
        <authorList>
            <person name="Zhang G."/>
        </authorList>
    </citation>
    <scope>NUCLEOTIDE SEQUENCE [LARGE SCALE GENOMIC DNA]</scope>
    <source>
        <strain evidence="2 3">ON-33</strain>
    </source>
</reference>